<evidence type="ECO:0000256" key="2">
    <source>
        <dbReference type="ARBA" id="ARBA00004584"/>
    </source>
</evidence>
<dbReference type="Proteomes" id="UP000323067">
    <property type="component" value="Chromosome v"/>
</dbReference>
<protein>
    <submittedName>
        <fullName evidence="7">Mis6 domain-containing</fullName>
    </submittedName>
</protein>
<dbReference type="EMBL" id="CP023325">
    <property type="protein sequence ID" value="ATY65075.1"/>
    <property type="molecule type" value="Genomic_DNA"/>
</dbReference>
<dbReference type="CDD" id="cd22647">
    <property type="entry name" value="CTF3_NTD_HEAT"/>
    <property type="match status" value="1"/>
</dbReference>
<dbReference type="PANTHER" id="PTHR48208:SF2">
    <property type="entry name" value="CENTROMERE PROTEIN I"/>
    <property type="match status" value="1"/>
</dbReference>
<dbReference type="VEuPathDB" id="FungiDB:CCM_01392"/>
<dbReference type="OrthoDB" id="6347512at2759"/>
<evidence type="ECO:0000256" key="5">
    <source>
        <dbReference type="ARBA" id="ARBA00023242"/>
    </source>
</evidence>
<dbReference type="VEuPathDB" id="FungiDB:A9K55_004942"/>
<accession>A0A2H4SPP5</accession>
<evidence type="ECO:0000256" key="1">
    <source>
        <dbReference type="ARBA" id="ARBA00004123"/>
    </source>
</evidence>
<dbReference type="GO" id="GO:0034080">
    <property type="term" value="P:CENP-A containing chromatin assembly"/>
    <property type="evidence" value="ECO:0007669"/>
    <property type="project" value="TreeGrafter"/>
</dbReference>
<keyword evidence="6" id="KW-0137">Centromere</keyword>
<dbReference type="GO" id="GO:0005634">
    <property type="term" value="C:nucleus"/>
    <property type="evidence" value="ECO:0007669"/>
    <property type="project" value="UniProtKB-SubCell"/>
</dbReference>
<dbReference type="GO" id="GO:0000939">
    <property type="term" value="C:inner kinetochore"/>
    <property type="evidence" value="ECO:0007669"/>
    <property type="project" value="TreeGrafter"/>
</dbReference>
<sequence length="702" mass="77591">MPASGDDEITNLVADIVTASKLAPKARATLIKPAVTSLASLAYERGLLPAALDELLTLVTTPSLLDQASLGVLLRGLYPVTRVSGASALRVVGALGHGRLKPSMAIQALLLRWLTMVYHVLEAPGVLSQAYPVLFNLLDTAAIRPQLTHLLALITRRKHVRPFRIQNLLNLSRQTGNDPTLVGLLRVYKDYYPEIIVGEAVRGRASAFKHPDPAWRERLDELQEAHLQQTQERMARPRDAFRVHKTVGRGQRNKALPSVHTTHATEDSVTLEEIENVQSFVEKIDKLELPNQLVAVLADPLLQKLLLLRPSAESFLRVANWLTSALQDVRDGDADEATLWEIMEVALPSTIINFFASFFQIWSGSGNKTCIFQILAYTPLYDFQELYRHVFQPLEAAVADNQSATQLGLLNMYTNLIHHWASVLRSSKTIPAHASRTITNMVQHAGTLALTLLQTSPTLSSESAILTFYEQNLALLTDDTLKNYICIELPPSVLIYLLVFSQSLATVARLCHIMASYKKGFETAMKVRGRTDTATIDASSYTHTDVNRYNGNLLDIVNLHWRMHAFGVDKEVEQGCLLPRAAAARLERYVTASVDRGFSLAAMLSLSYSPLFCLQSIETLRVLEDRQIAVDAAIETRHAGPVSQESLRKLGTSGGIRIGFNGYRASVLETLRAKGMPGVEELLKVSMPSVAKAIESWAAREA</sequence>
<proteinExistence type="inferred from homology"/>
<dbReference type="Pfam" id="PF07778">
    <property type="entry name" value="CENP-I"/>
    <property type="match status" value="1"/>
</dbReference>
<evidence type="ECO:0000313" key="8">
    <source>
        <dbReference type="Proteomes" id="UP000323067"/>
    </source>
</evidence>
<comment type="similarity">
    <text evidence="3">Belongs to the CENP-I/CTF3 family.</text>
</comment>
<evidence type="ECO:0000256" key="3">
    <source>
        <dbReference type="ARBA" id="ARBA00005470"/>
    </source>
</evidence>
<evidence type="ECO:0000256" key="4">
    <source>
        <dbReference type="ARBA" id="ARBA00022454"/>
    </source>
</evidence>
<comment type="subcellular location">
    <subcellularLocation>
        <location evidence="2">Chromosome</location>
        <location evidence="2">Centromere</location>
    </subcellularLocation>
    <subcellularLocation>
        <location evidence="1">Nucleus</location>
    </subcellularLocation>
</comment>
<dbReference type="AlphaFoldDB" id="A0A2H4SPP5"/>
<evidence type="ECO:0000313" key="7">
    <source>
        <dbReference type="EMBL" id="ATY65075.1"/>
    </source>
</evidence>
<reference evidence="7 8" key="1">
    <citation type="journal article" date="2017" name="BMC Genomics">
        <title>Chromosome level assembly and secondary metabolite potential of the parasitic fungus Cordyceps militaris.</title>
        <authorList>
            <person name="Kramer G.J."/>
            <person name="Nodwell J.R."/>
        </authorList>
    </citation>
    <scope>NUCLEOTIDE SEQUENCE [LARGE SCALE GENOMIC DNA]</scope>
    <source>
        <strain evidence="7 8">ATCC 34164</strain>
    </source>
</reference>
<keyword evidence="4" id="KW-0158">Chromosome</keyword>
<keyword evidence="5" id="KW-0539">Nucleus</keyword>
<name>A0A2H4SPP5_CORMI</name>
<evidence type="ECO:0000256" key="6">
    <source>
        <dbReference type="ARBA" id="ARBA00023328"/>
    </source>
</evidence>
<gene>
    <name evidence="7" type="ORF">A9K55_004942</name>
</gene>
<dbReference type="PANTHER" id="PTHR48208">
    <property type="entry name" value="CENTROMERE PROTEIN I"/>
    <property type="match status" value="1"/>
</dbReference>
<dbReference type="GO" id="GO:0000070">
    <property type="term" value="P:mitotic sister chromatid segregation"/>
    <property type="evidence" value="ECO:0007669"/>
    <property type="project" value="TreeGrafter"/>
</dbReference>
<organism evidence="7 8">
    <name type="scientific">Cordyceps militaris</name>
    <name type="common">Caterpillar fungus</name>
    <name type="synonym">Clavaria militaris</name>
    <dbReference type="NCBI Taxonomy" id="73501"/>
    <lineage>
        <taxon>Eukaryota</taxon>
        <taxon>Fungi</taxon>
        <taxon>Dikarya</taxon>
        <taxon>Ascomycota</taxon>
        <taxon>Pezizomycotina</taxon>
        <taxon>Sordariomycetes</taxon>
        <taxon>Hypocreomycetidae</taxon>
        <taxon>Hypocreales</taxon>
        <taxon>Cordycipitaceae</taxon>
        <taxon>Cordyceps</taxon>
    </lineage>
</organism>
<dbReference type="InterPro" id="IPR012485">
    <property type="entry name" value="CENP-I"/>
</dbReference>